<comment type="subcellular location">
    <subcellularLocation>
        <location evidence="1">Membrane</location>
        <topology evidence="1">Multi-pass membrane protein</topology>
    </subcellularLocation>
</comment>
<dbReference type="InterPro" id="IPR024371">
    <property type="entry name" value="AcetylCoA_trans_1-like"/>
</dbReference>
<proteinExistence type="predicted"/>
<dbReference type="SUPFAM" id="SSF103473">
    <property type="entry name" value="MFS general substrate transporter"/>
    <property type="match status" value="1"/>
</dbReference>
<evidence type="ECO:0000313" key="6">
    <source>
        <dbReference type="EMBL" id="JAS72512.1"/>
    </source>
</evidence>
<gene>
    <name evidence="6" type="ORF">g.31235</name>
</gene>
<accession>A0A1B6HD26</accession>
<feature type="transmembrane region" description="Helical" evidence="5">
    <location>
        <begin position="193"/>
        <end position="214"/>
    </location>
</feature>
<dbReference type="GO" id="GO:0016020">
    <property type="term" value="C:membrane"/>
    <property type="evidence" value="ECO:0007669"/>
    <property type="project" value="UniProtKB-SubCell"/>
</dbReference>
<feature type="transmembrane region" description="Helical" evidence="5">
    <location>
        <begin position="274"/>
        <end position="292"/>
    </location>
</feature>
<keyword evidence="4 5" id="KW-0472">Membrane</keyword>
<feature type="transmembrane region" description="Helical" evidence="5">
    <location>
        <begin position="64"/>
        <end position="90"/>
    </location>
</feature>
<evidence type="ECO:0000256" key="3">
    <source>
        <dbReference type="ARBA" id="ARBA00022989"/>
    </source>
</evidence>
<feature type="transmembrane region" description="Helical" evidence="5">
    <location>
        <begin position="33"/>
        <end position="52"/>
    </location>
</feature>
<feature type="transmembrane region" description="Helical" evidence="5">
    <location>
        <begin position="145"/>
        <end position="166"/>
    </location>
</feature>
<feature type="transmembrane region" description="Helical" evidence="5">
    <location>
        <begin position="234"/>
        <end position="253"/>
    </location>
</feature>
<dbReference type="GO" id="GO:0008521">
    <property type="term" value="F:acetyl-CoA transmembrane transporter activity"/>
    <property type="evidence" value="ECO:0007669"/>
    <property type="project" value="InterPro"/>
</dbReference>
<keyword evidence="2 5" id="KW-0812">Transmembrane</keyword>
<dbReference type="InterPro" id="IPR004752">
    <property type="entry name" value="AmpG_permease/AT-1"/>
</dbReference>
<name>A0A1B6HD26_9HEMI</name>
<protein>
    <recommendedName>
        <fullName evidence="7">Major facilitator superfamily associated domain-containing protein</fullName>
    </recommendedName>
</protein>
<feature type="transmembrane region" description="Helical" evidence="5">
    <location>
        <begin position="333"/>
        <end position="352"/>
    </location>
</feature>
<keyword evidence="3 5" id="KW-1133">Transmembrane helix</keyword>
<reference evidence="6" key="1">
    <citation type="submission" date="2015-11" db="EMBL/GenBank/DDBJ databases">
        <title>De novo transcriptome assembly of four potential Pierce s Disease insect vectors from Arizona vineyards.</title>
        <authorList>
            <person name="Tassone E.E."/>
        </authorList>
    </citation>
    <scope>NUCLEOTIDE SEQUENCE</scope>
</reference>
<sequence>MFSLVEWPFSMKLLWAPILDAIYVKSFGRRKTWLVPMQFLIGVFMLIMSFQVDYWIEDPEGPHILPLTAMFFALNFLAATQDIAVDGWALTMLKRENVGHASTCNSMGQTAGYLLGYVVFMALESADFCNSYLRSVPQPVGVVTLGSFLLYCGSVFLVTTTLVGLLKTETEPQHVDQDQTCLSVINTYRQLLLIARLPAVRTMAVVLLTYQIAFSANDSVTWLKLVSAGVPKEQFAVVTMCMLPLKITLPVLLAKYVVGETPMDVFNKVYPCRLAFNLITAGFVWGTPYLMVKHHFPTYYYGLLVLIYGVYQVCLFSMFVTQMAFSARVSDPAFGGTYMTLLNTLSNLGGAWPRTLVLLFLDGLTFNHCSNDTKNVCSNPDLVKVCEDGYGLCHSYVDGYYVLVGICTVIGLLWMGWGRRTIQDLQGRDLTDWKVNANSPKDQK</sequence>
<dbReference type="AlphaFoldDB" id="A0A1B6HD26"/>
<dbReference type="InterPro" id="IPR036259">
    <property type="entry name" value="MFS_trans_sf"/>
</dbReference>
<dbReference type="Pfam" id="PF13000">
    <property type="entry name" value="Acatn"/>
    <property type="match status" value="1"/>
</dbReference>
<dbReference type="GO" id="GO:0035348">
    <property type="term" value="P:acetyl-CoA transmembrane transport"/>
    <property type="evidence" value="ECO:0007669"/>
    <property type="project" value="InterPro"/>
</dbReference>
<feature type="transmembrane region" description="Helical" evidence="5">
    <location>
        <begin position="400"/>
        <end position="418"/>
    </location>
</feature>
<dbReference type="PANTHER" id="PTHR12778:SF9">
    <property type="entry name" value="ACETYL-COENZYME A TRANSPORTER 1"/>
    <property type="match status" value="1"/>
</dbReference>
<dbReference type="PANTHER" id="PTHR12778">
    <property type="entry name" value="SOLUTE CARRIER FAMILY 33 ACETYL-COA TRANSPORTER -RELATED"/>
    <property type="match status" value="1"/>
</dbReference>
<evidence type="ECO:0008006" key="7">
    <source>
        <dbReference type="Google" id="ProtNLM"/>
    </source>
</evidence>
<feature type="transmembrane region" description="Helical" evidence="5">
    <location>
        <begin position="111"/>
        <end position="133"/>
    </location>
</feature>
<organism evidence="6">
    <name type="scientific">Homalodisca liturata</name>
    <dbReference type="NCBI Taxonomy" id="320908"/>
    <lineage>
        <taxon>Eukaryota</taxon>
        <taxon>Metazoa</taxon>
        <taxon>Ecdysozoa</taxon>
        <taxon>Arthropoda</taxon>
        <taxon>Hexapoda</taxon>
        <taxon>Insecta</taxon>
        <taxon>Pterygota</taxon>
        <taxon>Neoptera</taxon>
        <taxon>Paraneoptera</taxon>
        <taxon>Hemiptera</taxon>
        <taxon>Auchenorrhyncha</taxon>
        <taxon>Membracoidea</taxon>
        <taxon>Cicadellidae</taxon>
        <taxon>Cicadellinae</taxon>
        <taxon>Proconiini</taxon>
        <taxon>Homalodisca</taxon>
    </lineage>
</organism>
<evidence type="ECO:0000256" key="5">
    <source>
        <dbReference type="SAM" id="Phobius"/>
    </source>
</evidence>
<evidence type="ECO:0000256" key="2">
    <source>
        <dbReference type="ARBA" id="ARBA00022692"/>
    </source>
</evidence>
<dbReference type="EMBL" id="GECU01035194">
    <property type="protein sequence ID" value="JAS72512.1"/>
    <property type="molecule type" value="Transcribed_RNA"/>
</dbReference>
<evidence type="ECO:0000256" key="4">
    <source>
        <dbReference type="ARBA" id="ARBA00023136"/>
    </source>
</evidence>
<dbReference type="Gene3D" id="1.20.1250.20">
    <property type="entry name" value="MFS general substrate transporter like domains"/>
    <property type="match status" value="1"/>
</dbReference>
<feature type="transmembrane region" description="Helical" evidence="5">
    <location>
        <begin position="298"/>
        <end position="321"/>
    </location>
</feature>
<evidence type="ECO:0000256" key="1">
    <source>
        <dbReference type="ARBA" id="ARBA00004141"/>
    </source>
</evidence>